<protein>
    <submittedName>
        <fullName evidence="1">Uncharacterized protein</fullName>
    </submittedName>
</protein>
<dbReference type="EMBL" id="GL636490">
    <property type="protein sequence ID" value="EFW19372.1"/>
    <property type="molecule type" value="Genomic_DNA"/>
</dbReference>
<gene>
    <name evidence="1" type="ORF">CPSG_03756</name>
</gene>
<evidence type="ECO:0000313" key="1">
    <source>
        <dbReference type="EMBL" id="EFW19372.1"/>
    </source>
</evidence>
<reference evidence="2" key="1">
    <citation type="journal article" date="2010" name="Genome Res.">
        <title>Population genomic sequencing of Coccidioides fungi reveals recent hybridization and transposon control.</title>
        <authorList>
            <person name="Neafsey D.E."/>
            <person name="Barker B.M."/>
            <person name="Sharpton T.J."/>
            <person name="Stajich J.E."/>
            <person name="Park D.J."/>
            <person name="Whiston E."/>
            <person name="Hung C.-Y."/>
            <person name="McMahan C."/>
            <person name="White J."/>
            <person name="Sykes S."/>
            <person name="Heiman D."/>
            <person name="Young S."/>
            <person name="Zeng Q."/>
            <person name="Abouelleil A."/>
            <person name="Aftuck L."/>
            <person name="Bessette D."/>
            <person name="Brown A."/>
            <person name="FitzGerald M."/>
            <person name="Lui A."/>
            <person name="Macdonald J.P."/>
            <person name="Priest M."/>
            <person name="Orbach M.J."/>
            <person name="Galgiani J.N."/>
            <person name="Kirkland T.N."/>
            <person name="Cole G.T."/>
            <person name="Birren B.W."/>
            <person name="Henn M.R."/>
            <person name="Taylor J.W."/>
            <person name="Rounsley S.D."/>
        </authorList>
    </citation>
    <scope>NUCLEOTIDE SEQUENCE [LARGE SCALE GENOMIC DNA]</scope>
    <source>
        <strain evidence="2">RMSCC 757 / Silveira</strain>
    </source>
</reference>
<dbReference type="Proteomes" id="UP000002497">
    <property type="component" value="Unassembled WGS sequence"/>
</dbReference>
<reference evidence="2" key="2">
    <citation type="submission" date="2010-03" db="EMBL/GenBank/DDBJ databases">
        <title>The genome sequence of Coccidioides posadasii strain Silveira.</title>
        <authorList>
            <consortium name="The Broad Institute Genome Sequencing Center for Infectious Disease"/>
            <person name="Neafsey D."/>
            <person name="Orbach M."/>
            <person name="Henn M.R."/>
            <person name="Cole G.T."/>
            <person name="Galgiani J."/>
            <person name="Gardner M.J."/>
            <person name="Kirkland T.N."/>
            <person name="Taylor J.W."/>
            <person name="Young S.K."/>
            <person name="Zeng Q."/>
            <person name="Koehrsen M."/>
            <person name="Alvarado L."/>
            <person name="Berlin A."/>
            <person name="Borenstein D."/>
            <person name="Chapman S.B."/>
            <person name="Chen Z."/>
            <person name="Engels R."/>
            <person name="Freedman E."/>
            <person name="Gellesch M."/>
            <person name="Goldberg J."/>
            <person name="Griggs A."/>
            <person name="Gujja S."/>
            <person name="Heilman E."/>
            <person name="Heiman D."/>
            <person name="Howarth C."/>
            <person name="Jen D."/>
            <person name="Larson L."/>
            <person name="Mehta T."/>
            <person name="Neiman D."/>
            <person name="Park D."/>
            <person name="Pearson M."/>
            <person name="Richards J."/>
            <person name="Roberts A."/>
            <person name="Saif S."/>
            <person name="Shea T."/>
            <person name="Shenoy N."/>
            <person name="Sisk P."/>
            <person name="Stolte C."/>
            <person name="Sykes S."/>
            <person name="Walk T."/>
            <person name="White J."/>
            <person name="Yandava C."/>
            <person name="Haas B."/>
            <person name="Nusbaum C."/>
            <person name="Birren B."/>
        </authorList>
    </citation>
    <scope>NUCLEOTIDE SEQUENCE [LARGE SCALE GENOMIC DNA]</scope>
    <source>
        <strain evidence="2">RMSCC 757 / Silveira</strain>
    </source>
</reference>
<keyword evidence="2" id="KW-1185">Reference proteome</keyword>
<dbReference type="AlphaFoldDB" id="E9D2F8"/>
<dbReference type="VEuPathDB" id="FungiDB:CPSG_03756"/>
<accession>E9D2F8</accession>
<dbReference type="HOGENOM" id="CLU_2277252_0_0_1"/>
<organism evidence="2">
    <name type="scientific">Coccidioides posadasii (strain RMSCC 757 / Silveira)</name>
    <name type="common">Valley fever fungus</name>
    <dbReference type="NCBI Taxonomy" id="443226"/>
    <lineage>
        <taxon>Eukaryota</taxon>
        <taxon>Fungi</taxon>
        <taxon>Dikarya</taxon>
        <taxon>Ascomycota</taxon>
        <taxon>Pezizomycotina</taxon>
        <taxon>Eurotiomycetes</taxon>
        <taxon>Eurotiomycetidae</taxon>
        <taxon>Onygenales</taxon>
        <taxon>Onygenaceae</taxon>
        <taxon>Coccidioides</taxon>
    </lineage>
</organism>
<sequence>MLPFHAETTLDFTYTIGDEMDRKSWCSEFEDDLDYLSEPIAQSLATNKDSRTGFRILWKYLANCIRANTLPTGENLLLLVQNVNEWPPHCRNLIQRGKLSHR</sequence>
<name>E9D2F8_COCPS</name>
<proteinExistence type="predicted"/>
<evidence type="ECO:0000313" key="2">
    <source>
        <dbReference type="Proteomes" id="UP000002497"/>
    </source>
</evidence>